<dbReference type="InterPro" id="IPR006016">
    <property type="entry name" value="UspA"/>
</dbReference>
<dbReference type="CDD" id="cd00293">
    <property type="entry name" value="USP-like"/>
    <property type="match status" value="1"/>
</dbReference>
<comment type="caution">
    <text evidence="4">The sequence shown here is derived from an EMBL/GenBank/DDBJ whole genome shotgun (WGS) entry which is preliminary data.</text>
</comment>
<dbReference type="Gene3D" id="3.40.50.620">
    <property type="entry name" value="HUPs"/>
    <property type="match status" value="1"/>
</dbReference>
<keyword evidence="2" id="KW-0963">Cytoplasm</keyword>
<dbReference type="RefSeq" id="WP_145081366.1">
    <property type="nucleotide sequence ID" value="NZ_JAYFNS010000016.1"/>
</dbReference>
<dbReference type="PRINTS" id="PR01438">
    <property type="entry name" value="UNVRSLSTRESS"/>
</dbReference>
<dbReference type="SUPFAM" id="SSF52402">
    <property type="entry name" value="Adenine nucleotide alpha hydrolases-like"/>
    <property type="match status" value="1"/>
</dbReference>
<evidence type="ECO:0000256" key="2">
    <source>
        <dbReference type="PIRNR" id="PIRNR006276"/>
    </source>
</evidence>
<name>A0A562JDX9_9FIRM</name>
<dbReference type="PIRSF" id="PIRSF006276">
    <property type="entry name" value="UspA"/>
    <property type="match status" value="1"/>
</dbReference>
<dbReference type="AlphaFoldDB" id="A0A562JDX9"/>
<accession>A0A562JDX9</accession>
<dbReference type="Pfam" id="PF00582">
    <property type="entry name" value="Usp"/>
    <property type="match status" value="1"/>
</dbReference>
<gene>
    <name evidence="4" type="ORF">LY60_01247</name>
</gene>
<protein>
    <recommendedName>
        <fullName evidence="2">Universal stress protein</fullName>
    </recommendedName>
</protein>
<reference evidence="4 5" key="1">
    <citation type="submission" date="2019-07" db="EMBL/GenBank/DDBJ databases">
        <title>Genomic Encyclopedia of Type Strains, Phase I: the one thousand microbial genomes (KMG-I) project.</title>
        <authorList>
            <person name="Kyrpides N."/>
        </authorList>
    </citation>
    <scope>NUCLEOTIDE SEQUENCE [LARGE SCALE GENOMIC DNA]</scope>
    <source>
        <strain evidence="4 5">DSM 13558</strain>
    </source>
</reference>
<evidence type="ECO:0000256" key="1">
    <source>
        <dbReference type="ARBA" id="ARBA00008791"/>
    </source>
</evidence>
<comment type="similarity">
    <text evidence="1 2">Belongs to the universal stress protein A family.</text>
</comment>
<evidence type="ECO:0000313" key="4">
    <source>
        <dbReference type="EMBL" id="TWH81496.1"/>
    </source>
</evidence>
<comment type="subcellular location">
    <subcellularLocation>
        <location evidence="2">Cytoplasm</location>
    </subcellularLocation>
</comment>
<dbReference type="EMBL" id="VLKH01000003">
    <property type="protein sequence ID" value="TWH81496.1"/>
    <property type="molecule type" value="Genomic_DNA"/>
</dbReference>
<evidence type="ECO:0000259" key="3">
    <source>
        <dbReference type="Pfam" id="PF00582"/>
    </source>
</evidence>
<sequence>MKKILVPVDGSTASQKAAVKAAEIARQFGASITFITVILEPDLSKYNKFGVLIDPDMKKLKEKLKENEKKMLDSIINSLDLSDVHTSEKVIAGVAYEEILKEAEEGNYDMIVIGQRGFTKVKRFFLGSVAYRVVSDAVCPVLVVHE</sequence>
<organism evidence="4 5">
    <name type="scientific">Sedimentibacter saalensis</name>
    <dbReference type="NCBI Taxonomy" id="130788"/>
    <lineage>
        <taxon>Bacteria</taxon>
        <taxon>Bacillati</taxon>
        <taxon>Bacillota</taxon>
        <taxon>Tissierellia</taxon>
        <taxon>Sedimentibacter</taxon>
    </lineage>
</organism>
<proteinExistence type="inferred from homology"/>
<dbReference type="PANTHER" id="PTHR46268:SF25">
    <property type="entry name" value="USPA DOMAIN PROTEIN"/>
    <property type="match status" value="1"/>
</dbReference>
<dbReference type="PANTHER" id="PTHR46268">
    <property type="entry name" value="STRESS RESPONSE PROTEIN NHAX"/>
    <property type="match status" value="1"/>
</dbReference>
<evidence type="ECO:0000313" key="5">
    <source>
        <dbReference type="Proteomes" id="UP000315343"/>
    </source>
</evidence>
<dbReference type="InterPro" id="IPR014729">
    <property type="entry name" value="Rossmann-like_a/b/a_fold"/>
</dbReference>
<dbReference type="InterPro" id="IPR006015">
    <property type="entry name" value="Universal_stress_UspA"/>
</dbReference>
<dbReference type="GO" id="GO:0005737">
    <property type="term" value="C:cytoplasm"/>
    <property type="evidence" value="ECO:0007669"/>
    <property type="project" value="UniProtKB-SubCell"/>
</dbReference>
<dbReference type="OrthoDB" id="9794782at2"/>
<feature type="domain" description="UspA" evidence="3">
    <location>
        <begin position="1"/>
        <end position="145"/>
    </location>
</feature>
<keyword evidence="5" id="KW-1185">Reference proteome</keyword>
<dbReference type="Proteomes" id="UP000315343">
    <property type="component" value="Unassembled WGS sequence"/>
</dbReference>